<evidence type="ECO:0000256" key="1">
    <source>
        <dbReference type="ARBA" id="ARBA00004141"/>
    </source>
</evidence>
<feature type="compositionally biased region" description="Polar residues" evidence="5">
    <location>
        <begin position="17"/>
        <end position="31"/>
    </location>
</feature>
<dbReference type="EMBL" id="CP095071">
    <property type="protein sequence ID" value="UOQ84070.1"/>
    <property type="molecule type" value="Genomic_DNA"/>
</dbReference>
<feature type="transmembrane region" description="Helical" evidence="6">
    <location>
        <begin position="317"/>
        <end position="339"/>
    </location>
</feature>
<feature type="transmembrane region" description="Helical" evidence="6">
    <location>
        <begin position="359"/>
        <end position="377"/>
    </location>
</feature>
<evidence type="ECO:0000256" key="4">
    <source>
        <dbReference type="PIRNR" id="PIRNR005690"/>
    </source>
</evidence>
<feature type="transmembrane region" description="Helical" evidence="6">
    <location>
        <begin position="384"/>
        <end position="401"/>
    </location>
</feature>
<feature type="region of interest" description="Disordered" evidence="5">
    <location>
        <begin position="1"/>
        <end position="33"/>
    </location>
</feature>
<dbReference type="InterPro" id="IPR004995">
    <property type="entry name" value="Spore_Ger"/>
</dbReference>
<dbReference type="PIRSF" id="PIRSF005690">
    <property type="entry name" value="GerBA"/>
    <property type="match status" value="1"/>
</dbReference>
<evidence type="ECO:0000313" key="7">
    <source>
        <dbReference type="EMBL" id="UOQ84070.1"/>
    </source>
</evidence>
<dbReference type="PANTHER" id="PTHR22550:SF5">
    <property type="entry name" value="LEUCINE ZIPPER PROTEIN 4"/>
    <property type="match status" value="1"/>
</dbReference>
<organism evidence="7 8">
    <name type="scientific">Gracilibacillus salinarum</name>
    <dbReference type="NCBI Taxonomy" id="2932255"/>
    <lineage>
        <taxon>Bacteria</taxon>
        <taxon>Bacillati</taxon>
        <taxon>Bacillota</taxon>
        <taxon>Bacilli</taxon>
        <taxon>Bacillales</taxon>
        <taxon>Bacillaceae</taxon>
        <taxon>Gracilibacillus</taxon>
    </lineage>
</organism>
<gene>
    <name evidence="7" type="ORF">MUN87_15270</name>
</gene>
<dbReference type="PANTHER" id="PTHR22550">
    <property type="entry name" value="SPORE GERMINATION PROTEIN"/>
    <property type="match status" value="1"/>
</dbReference>
<feature type="transmembrane region" description="Helical" evidence="6">
    <location>
        <begin position="440"/>
        <end position="462"/>
    </location>
</feature>
<dbReference type="RefSeq" id="WP_244741413.1">
    <property type="nucleotide sequence ID" value="NZ_CP095071.1"/>
</dbReference>
<protein>
    <submittedName>
        <fullName evidence="7">Spore germination protein</fullName>
    </submittedName>
</protein>
<dbReference type="Pfam" id="PF03323">
    <property type="entry name" value="GerA"/>
    <property type="match status" value="1"/>
</dbReference>
<sequence length="514" mass="57217">MLNRVRQAFRQKRNDASNRNNQNKNGSPIKNKTNENKAELNKLLFNSIDIKYREFAIGDQNPIHCLICYTEGLVNKDDINSFILEPLLSASSSERIDQMTSDAIYPHIKNQILTSTSVTEVASLDNAISGILSGKTALFINGENAALLISTEGFAARKVEEPDTESTVRGSREGFNEVLNVNTSLIRRKINNPNLTFEEMTIGKQTQTKIRIGYISGIANPKVVEEVKKRLNEIDTDTILESGYIEQFIEDHPYSIFPTIGNSEKSDKVAGKILEGRVAIFCNGTPFVLTVPHLLIEVFQVPEDYYSRPFLVSVMRLFRLGAFFLTLITPAFFVAIATYHHEMVPAFLLVTMAAAEEKVPFPVFLEAIMMIVIFEILREAGVRMPRPIGSAISIVGALVIGEATVQAGLISAPMVIVVALTAITGFVVSAINDAIIIIRFFLLVLAGTLGFYGLLMGLLVVIGHLCSLRSFGSPFLAPFGPIFFSEWKDSFIRMPLRSLKFRPRTITWKRSKRQ</sequence>
<proteinExistence type="inferred from homology"/>
<reference evidence="7 8" key="1">
    <citation type="submission" date="2022-04" db="EMBL/GenBank/DDBJ databases">
        <title>Gracilibacillus sp. isolated from saltern.</title>
        <authorList>
            <person name="Won M."/>
            <person name="Lee C.-M."/>
            <person name="Woen H.-Y."/>
            <person name="Kwon S.-W."/>
        </authorList>
    </citation>
    <scope>NUCLEOTIDE SEQUENCE [LARGE SCALE GENOMIC DNA]</scope>
    <source>
        <strain evidence="7 8">SSPM10-3</strain>
    </source>
</reference>
<evidence type="ECO:0000256" key="6">
    <source>
        <dbReference type="SAM" id="Phobius"/>
    </source>
</evidence>
<evidence type="ECO:0000256" key="3">
    <source>
        <dbReference type="ARBA" id="ARBA00023136"/>
    </source>
</evidence>
<comment type="subcellular location">
    <subcellularLocation>
        <location evidence="4">Cell membrane</location>
    </subcellularLocation>
    <subcellularLocation>
        <location evidence="1">Membrane</location>
        <topology evidence="1">Multi-pass membrane protein</topology>
    </subcellularLocation>
</comment>
<keyword evidence="8" id="KW-1185">Reference proteome</keyword>
<keyword evidence="6" id="KW-0812">Transmembrane</keyword>
<evidence type="ECO:0000256" key="5">
    <source>
        <dbReference type="SAM" id="MobiDB-lite"/>
    </source>
</evidence>
<evidence type="ECO:0000313" key="8">
    <source>
        <dbReference type="Proteomes" id="UP000831537"/>
    </source>
</evidence>
<comment type="similarity">
    <text evidence="2 4">Belongs to the GerABKA family.</text>
</comment>
<feature type="transmembrane region" description="Helical" evidence="6">
    <location>
        <begin position="407"/>
        <end position="428"/>
    </location>
</feature>
<dbReference type="InterPro" id="IPR050768">
    <property type="entry name" value="UPF0353/GerABKA_families"/>
</dbReference>
<name>A0ABY4GI96_9BACI</name>
<keyword evidence="3 4" id="KW-0472">Membrane</keyword>
<accession>A0ABY4GI96</accession>
<dbReference type="Proteomes" id="UP000831537">
    <property type="component" value="Chromosome"/>
</dbReference>
<evidence type="ECO:0000256" key="2">
    <source>
        <dbReference type="ARBA" id="ARBA00005278"/>
    </source>
</evidence>
<keyword evidence="6" id="KW-1133">Transmembrane helix</keyword>